<proteinExistence type="predicted"/>
<sequence>MKVPPMLLAFTETTGTVPASQYLVSNHLISKKGGSLAAVSIARSMGPLWLCLAKFNPVHDGPPMIPPPPFKIYSNACACNDDNAPPPTTQTIHVLPISLPLYRQNKWKELKSIADDYLAVVLPLSALNKPLNRSGPNGLLDRSAQRLTRRAMGTTCIAVSTLPPTTVIVSLAIPLFTSSANFLGVSLPPSSCFFDGYREIGASDSQGLSRMLLCELTSADVVRHDEIAAVEGVAGNTLWDISSRLMDESRASIILNLSLPSRRFLSADAKPREIPQH</sequence>
<organism evidence="1 2">
    <name type="scientific">Colletotrichum asianum</name>
    <dbReference type="NCBI Taxonomy" id="702518"/>
    <lineage>
        <taxon>Eukaryota</taxon>
        <taxon>Fungi</taxon>
        <taxon>Dikarya</taxon>
        <taxon>Ascomycota</taxon>
        <taxon>Pezizomycotina</taxon>
        <taxon>Sordariomycetes</taxon>
        <taxon>Hypocreomycetidae</taxon>
        <taxon>Glomerellales</taxon>
        <taxon>Glomerellaceae</taxon>
        <taxon>Colletotrichum</taxon>
        <taxon>Colletotrichum gloeosporioides species complex</taxon>
    </lineage>
</organism>
<evidence type="ECO:0000313" key="1">
    <source>
        <dbReference type="EMBL" id="KAF0316282.1"/>
    </source>
</evidence>
<gene>
    <name evidence="1" type="ORF">GQ607_016490</name>
</gene>
<comment type="caution">
    <text evidence="1">The sequence shown here is derived from an EMBL/GenBank/DDBJ whole genome shotgun (WGS) entry which is preliminary data.</text>
</comment>
<name>A0A8H3ZHL9_9PEZI</name>
<protein>
    <submittedName>
        <fullName evidence="1">Uncharacterized protein</fullName>
    </submittedName>
</protein>
<evidence type="ECO:0000313" key="2">
    <source>
        <dbReference type="Proteomes" id="UP000434172"/>
    </source>
</evidence>
<keyword evidence="2" id="KW-1185">Reference proteome</keyword>
<dbReference type="Proteomes" id="UP000434172">
    <property type="component" value="Unassembled WGS sequence"/>
</dbReference>
<accession>A0A8H3ZHL9</accession>
<dbReference type="AlphaFoldDB" id="A0A8H3ZHL9"/>
<reference evidence="1 2" key="1">
    <citation type="submission" date="2019-12" db="EMBL/GenBank/DDBJ databases">
        <title>A genome sequence resource for the geographically widespread anthracnose pathogen Colletotrichum asianum.</title>
        <authorList>
            <person name="Meng Y."/>
        </authorList>
    </citation>
    <scope>NUCLEOTIDE SEQUENCE [LARGE SCALE GENOMIC DNA]</scope>
    <source>
        <strain evidence="1 2">ICMP 18580</strain>
    </source>
</reference>
<dbReference type="EMBL" id="WOWK01000165">
    <property type="protein sequence ID" value="KAF0316282.1"/>
    <property type="molecule type" value="Genomic_DNA"/>
</dbReference>